<proteinExistence type="inferred from homology"/>
<dbReference type="InterPro" id="IPR001288">
    <property type="entry name" value="Translation_initiation_fac_3"/>
</dbReference>
<sequence>MLQRVVQIAGAVPRRSFPLRPATPALQFLRHLSANRTKRVPLNEEIRSPIVNVVDDDGNIRDAVDKRTAVKEAKKKGVDLVQVALQPPKTPGGPPIVLCKMFNFRQKSQATAKVQTENRMKGDKDVEYKANIAANDELVKNKRVKGFLENGHPVNLIIAWGNRFERRPMGLELYDRILAFLDVPYVVGKFKVNNNGVRARLNPTKRATAKNAPQEYDDN</sequence>
<evidence type="ECO:0000256" key="1">
    <source>
        <dbReference type="ARBA" id="ARBA00005439"/>
    </source>
</evidence>
<dbReference type="Proteomes" id="UP000243217">
    <property type="component" value="Unassembled WGS sequence"/>
</dbReference>
<reference evidence="5 6" key="1">
    <citation type="journal article" date="2014" name="Genome Biol. Evol.">
        <title>The secreted proteins of Achlya hypogyna and Thraustotheca clavata identify the ancestral oomycete secretome and reveal gene acquisitions by horizontal gene transfer.</title>
        <authorList>
            <person name="Misner I."/>
            <person name="Blouin N."/>
            <person name="Leonard G."/>
            <person name="Richards T.A."/>
            <person name="Lane C.E."/>
        </authorList>
    </citation>
    <scope>NUCLEOTIDE SEQUENCE [LARGE SCALE GENOMIC DNA]</scope>
    <source>
        <strain evidence="5 6">ATCC 34112</strain>
    </source>
</reference>
<dbReference type="OrthoDB" id="21573at2759"/>
<dbReference type="EMBL" id="JNBS01001308">
    <property type="protein sequence ID" value="OQS01978.1"/>
    <property type="molecule type" value="Genomic_DNA"/>
</dbReference>
<dbReference type="InterPro" id="IPR019814">
    <property type="entry name" value="Translation_initiation_fac_3_N"/>
</dbReference>
<evidence type="ECO:0000259" key="4">
    <source>
        <dbReference type="Pfam" id="PF05198"/>
    </source>
</evidence>
<comment type="caution">
    <text evidence="5">The sequence shown here is derived from an EMBL/GenBank/DDBJ whole genome shotgun (WGS) entry which is preliminary data.</text>
</comment>
<dbReference type="GO" id="GO:0043022">
    <property type="term" value="F:ribosome binding"/>
    <property type="evidence" value="ECO:0007669"/>
    <property type="project" value="TreeGrafter"/>
</dbReference>
<accession>A0A1V9ZVE6</accession>
<name>A0A1V9ZVE6_9STRA</name>
<feature type="domain" description="Translation initiation factor 3 N-terminal" evidence="4">
    <location>
        <begin position="42"/>
        <end position="107"/>
    </location>
</feature>
<evidence type="ECO:0000313" key="6">
    <source>
        <dbReference type="Proteomes" id="UP000243217"/>
    </source>
</evidence>
<evidence type="ECO:0000313" key="5">
    <source>
        <dbReference type="EMBL" id="OQS01978.1"/>
    </source>
</evidence>
<keyword evidence="2" id="KW-0396">Initiation factor</keyword>
<dbReference type="PANTHER" id="PTHR10938">
    <property type="entry name" value="TRANSLATION INITIATION FACTOR IF-3"/>
    <property type="match status" value="1"/>
</dbReference>
<dbReference type="InterPro" id="IPR036788">
    <property type="entry name" value="T_IF-3_C_sf"/>
</dbReference>
<dbReference type="GO" id="GO:0003743">
    <property type="term" value="F:translation initiation factor activity"/>
    <property type="evidence" value="ECO:0007669"/>
    <property type="project" value="UniProtKB-KW"/>
</dbReference>
<keyword evidence="6" id="KW-1185">Reference proteome</keyword>
<evidence type="ECO:0000256" key="2">
    <source>
        <dbReference type="ARBA" id="ARBA00022540"/>
    </source>
</evidence>
<dbReference type="InterPro" id="IPR036787">
    <property type="entry name" value="T_IF-3_N_sf"/>
</dbReference>
<dbReference type="AlphaFoldDB" id="A0A1V9ZVE6"/>
<keyword evidence="3" id="KW-0648">Protein biosynthesis</keyword>
<dbReference type="SUPFAM" id="SSF54364">
    <property type="entry name" value="Translation initiation factor IF3, N-terminal domain"/>
    <property type="match status" value="1"/>
</dbReference>
<gene>
    <name evidence="5" type="ORF">THRCLA_21544</name>
</gene>
<protein>
    <recommendedName>
        <fullName evidence="4">Translation initiation factor 3 N-terminal domain-containing protein</fullName>
    </recommendedName>
</protein>
<evidence type="ECO:0000256" key="3">
    <source>
        <dbReference type="ARBA" id="ARBA00022917"/>
    </source>
</evidence>
<comment type="similarity">
    <text evidence="1">Belongs to the IF-3 family.</text>
</comment>
<dbReference type="GO" id="GO:0032790">
    <property type="term" value="P:ribosome disassembly"/>
    <property type="evidence" value="ECO:0007669"/>
    <property type="project" value="TreeGrafter"/>
</dbReference>
<dbReference type="SUPFAM" id="SSF55200">
    <property type="entry name" value="Translation initiation factor IF3, C-terminal domain"/>
    <property type="match status" value="1"/>
</dbReference>
<dbReference type="Gene3D" id="3.30.110.10">
    <property type="entry name" value="Translation initiation factor 3 (IF-3), C-terminal domain"/>
    <property type="match status" value="1"/>
</dbReference>
<organism evidence="5 6">
    <name type="scientific">Thraustotheca clavata</name>
    <dbReference type="NCBI Taxonomy" id="74557"/>
    <lineage>
        <taxon>Eukaryota</taxon>
        <taxon>Sar</taxon>
        <taxon>Stramenopiles</taxon>
        <taxon>Oomycota</taxon>
        <taxon>Saprolegniomycetes</taxon>
        <taxon>Saprolegniales</taxon>
        <taxon>Achlyaceae</taxon>
        <taxon>Thraustotheca</taxon>
    </lineage>
</organism>
<dbReference type="Gene3D" id="3.10.20.80">
    <property type="entry name" value="Translation initiation factor 3 (IF-3), N-terminal domain"/>
    <property type="match status" value="1"/>
</dbReference>
<dbReference type="PANTHER" id="PTHR10938:SF0">
    <property type="entry name" value="TRANSLATION INITIATION FACTOR IF-3, MITOCHONDRIAL"/>
    <property type="match status" value="1"/>
</dbReference>
<dbReference type="Pfam" id="PF05198">
    <property type="entry name" value="IF3_N"/>
    <property type="match status" value="1"/>
</dbReference>